<proteinExistence type="predicted"/>
<dbReference type="EMBL" id="ABCK01000010">
    <property type="protein sequence ID" value="EDM27358.1"/>
    <property type="molecule type" value="Genomic_DNA"/>
</dbReference>
<protein>
    <submittedName>
        <fullName evidence="3">Uncharacterized protein</fullName>
    </submittedName>
</protein>
<dbReference type="RefSeq" id="WP_007278963.1">
    <property type="nucleotide sequence ID" value="NZ_ABCK01000010.1"/>
</dbReference>
<dbReference type="AlphaFoldDB" id="A6DM60"/>
<comment type="caution">
    <text evidence="3">The sequence shown here is derived from an EMBL/GenBank/DDBJ whole genome shotgun (WGS) entry which is preliminary data.</text>
</comment>
<name>A6DM60_9BACT</name>
<gene>
    <name evidence="2" type="ORF">LNTAR_06379</name>
    <name evidence="3" type="ORF">LNTAR_21630</name>
    <name evidence="4" type="ORF">LNTAR_21665</name>
    <name evidence="5" type="ORF">LNTAR_21755</name>
    <name evidence="1" type="ORF">LNTAR_24963</name>
</gene>
<dbReference type="EMBL" id="ABCK01000033">
    <property type="protein sequence ID" value="EDM25290.1"/>
    <property type="molecule type" value="Genomic_DNA"/>
</dbReference>
<evidence type="ECO:0000313" key="3">
    <source>
        <dbReference type="EMBL" id="EDM27358.1"/>
    </source>
</evidence>
<reference evidence="3" key="1">
    <citation type="submission" date="2007-06" db="EMBL/GenBank/DDBJ databases">
        <authorList>
            <person name="Giovannoni S."/>
            <person name="Cho J.-C."/>
            <person name="Ferriera S."/>
            <person name="Johnson J."/>
            <person name="Kravitz S."/>
            <person name="Beeson K."/>
            <person name="Sutton G."/>
            <person name="Rogers Y.-H."/>
            <person name="Friedman R."/>
            <person name="Frazier M."/>
            <person name="Venter J.C."/>
        </authorList>
    </citation>
    <scope>NUCLEOTIDE SEQUENCE</scope>
    <source>
        <strain evidence="3">HTCC2155</strain>
    </source>
</reference>
<dbReference type="Proteomes" id="UP000004947">
    <property type="component" value="Unassembled WGS sequence"/>
</dbReference>
<reference evidence="3 6" key="2">
    <citation type="journal article" date="2010" name="J. Bacteriol.">
        <title>Genome sequence of Lentisphaera araneosa HTCC2155T, the type species of the order Lentisphaerales in the phylum Lentisphaerae.</title>
        <authorList>
            <person name="Thrash J.C."/>
            <person name="Cho J.C."/>
            <person name="Vergin K.L."/>
            <person name="Morris R.M."/>
            <person name="Giovannoni S.J."/>
        </authorList>
    </citation>
    <scope>NUCLEOTIDE SEQUENCE [LARGE SCALE GENOMIC DNA]</scope>
    <source>
        <strain evidence="3 6">HTCC2155</strain>
    </source>
</reference>
<dbReference type="EMBL" id="ABCK01000010">
    <property type="protein sequence ID" value="EDM27383.1"/>
    <property type="molecule type" value="Genomic_DNA"/>
</dbReference>
<evidence type="ECO:0000313" key="6">
    <source>
        <dbReference type="Proteomes" id="UP000004947"/>
    </source>
</evidence>
<evidence type="ECO:0000313" key="1">
    <source>
        <dbReference type="EMBL" id="EDM25290.1"/>
    </source>
</evidence>
<dbReference type="EMBL" id="ABCK01000013">
    <property type="protein sequence ID" value="EDM26850.1"/>
    <property type="molecule type" value="Genomic_DNA"/>
</dbReference>
<evidence type="ECO:0000313" key="2">
    <source>
        <dbReference type="EMBL" id="EDM26850.1"/>
    </source>
</evidence>
<organism evidence="3 6">
    <name type="scientific">Lentisphaera araneosa HTCC2155</name>
    <dbReference type="NCBI Taxonomy" id="313628"/>
    <lineage>
        <taxon>Bacteria</taxon>
        <taxon>Pseudomonadati</taxon>
        <taxon>Lentisphaerota</taxon>
        <taxon>Lentisphaeria</taxon>
        <taxon>Lentisphaerales</taxon>
        <taxon>Lentisphaeraceae</taxon>
        <taxon>Lentisphaera</taxon>
    </lineage>
</organism>
<sequence length="72" mass="8405">MHKKRIRESTIPDKKYLMPKSIKRALYKVMKPLIDENLEPHSFEARLDSKKHLITASTTPILTCSTKQKQLV</sequence>
<keyword evidence="6" id="KW-1185">Reference proteome</keyword>
<dbReference type="EMBL" id="ABCK01000010">
    <property type="protein sequence ID" value="EDM27365.1"/>
    <property type="molecule type" value="Genomic_DNA"/>
</dbReference>
<evidence type="ECO:0000313" key="5">
    <source>
        <dbReference type="EMBL" id="EDM27383.1"/>
    </source>
</evidence>
<accession>A6DM60</accession>
<evidence type="ECO:0000313" key="4">
    <source>
        <dbReference type="EMBL" id="EDM27365.1"/>
    </source>
</evidence>